<dbReference type="InterPro" id="IPR002885">
    <property type="entry name" value="PPR_rpt"/>
</dbReference>
<evidence type="ECO:0000313" key="5">
    <source>
        <dbReference type="Proteomes" id="UP001180020"/>
    </source>
</evidence>
<keyword evidence="5" id="KW-1185">Reference proteome</keyword>
<dbReference type="InterPro" id="IPR046960">
    <property type="entry name" value="PPR_At4g14850-like_plant"/>
</dbReference>
<comment type="caution">
    <text evidence="4">The sequence shown here is derived from an EMBL/GenBank/DDBJ whole genome shotgun (WGS) entry which is preliminary data.</text>
</comment>
<evidence type="ECO:0000256" key="1">
    <source>
        <dbReference type="ARBA" id="ARBA00022737"/>
    </source>
</evidence>
<organism evidence="4 5">
    <name type="scientific">Acorus calamus</name>
    <name type="common">Sweet flag</name>
    <dbReference type="NCBI Taxonomy" id="4465"/>
    <lineage>
        <taxon>Eukaryota</taxon>
        <taxon>Viridiplantae</taxon>
        <taxon>Streptophyta</taxon>
        <taxon>Embryophyta</taxon>
        <taxon>Tracheophyta</taxon>
        <taxon>Spermatophyta</taxon>
        <taxon>Magnoliopsida</taxon>
        <taxon>Liliopsida</taxon>
        <taxon>Acoraceae</taxon>
        <taxon>Acorus</taxon>
    </lineage>
</organism>
<dbReference type="Pfam" id="PF13041">
    <property type="entry name" value="PPR_2"/>
    <property type="match status" value="3"/>
</dbReference>
<evidence type="ECO:0000256" key="3">
    <source>
        <dbReference type="SAM" id="MobiDB-lite"/>
    </source>
</evidence>
<dbReference type="FunFam" id="1.25.40.10:FF:000090">
    <property type="entry name" value="Pentatricopeptide repeat-containing protein, chloroplastic"/>
    <property type="match status" value="1"/>
</dbReference>
<feature type="repeat" description="PPR" evidence="2">
    <location>
        <begin position="364"/>
        <end position="398"/>
    </location>
</feature>
<dbReference type="InterPro" id="IPR046848">
    <property type="entry name" value="E_motif"/>
</dbReference>
<dbReference type="Proteomes" id="UP001180020">
    <property type="component" value="Unassembled WGS sequence"/>
</dbReference>
<evidence type="ECO:0000256" key="2">
    <source>
        <dbReference type="PROSITE-ProRule" id="PRU00708"/>
    </source>
</evidence>
<sequence>MNSIPFNSTLTTPKSNPLKNNNHSTQFKSSLTQKQKPFKCSKSISLVQAHHMFDLFPNRDTSSWTILIGRHARAGRFEEALSTFRSMILELGLDYTCDGFSLSIALRCCGALGAIRHGKQIHCFMIRNLGTPELHAESAVIDFYVKCGRVFNGQCVFNRMLERDVVTWTIMLRAYADSNGREDELLRLFDQMLRDGVDPSRHTITSALGGVSLSTGRQLHCLVMKRNWGSDAFIGSALIDMYSRNGVLDDPRLIFERIIDKDIVCFNSLISCYARIGDGARIVSVFGEMGLSGLEANESTYVGMLNGCTNSGLVGLCEQLHALTIVSGFARNVHVQGVIVDMYAKCGDLNSARATFDKIEGTKTVVTWNSMIGAYGKHGYGEEALRVFSLMEATSVAPDRVTFTCLLSACSHSGLIEEGLRLYESMPDVYEVPWENEHLCCVVDTLGRAGRTREAYEFIKRAGFEAGASVWGALLGACRVWGDTEVGLAASRFLFELEPGSSGSYVGLANVFASNARWHDAFTIREMMSHRGVRKDPGYSWIEVYNEMHKFKSGETMHHPRREEIYSMCNTLKLCMCDQGLADLKVSLNFPHL</sequence>
<feature type="repeat" description="PPR" evidence="2">
    <location>
        <begin position="164"/>
        <end position="199"/>
    </location>
</feature>
<feature type="repeat" description="PPR" evidence="2">
    <location>
        <begin position="399"/>
        <end position="433"/>
    </location>
</feature>
<dbReference type="Pfam" id="PF01535">
    <property type="entry name" value="PPR"/>
    <property type="match status" value="1"/>
</dbReference>
<feature type="repeat" description="PPR" evidence="2">
    <location>
        <begin position="262"/>
        <end position="296"/>
    </location>
</feature>
<dbReference type="GO" id="GO:0003723">
    <property type="term" value="F:RNA binding"/>
    <property type="evidence" value="ECO:0007669"/>
    <property type="project" value="InterPro"/>
</dbReference>
<keyword evidence="1" id="KW-0677">Repeat</keyword>
<dbReference type="NCBIfam" id="TIGR00756">
    <property type="entry name" value="PPR"/>
    <property type="match status" value="5"/>
</dbReference>
<evidence type="ECO:0000313" key="4">
    <source>
        <dbReference type="EMBL" id="KAK1301984.1"/>
    </source>
</evidence>
<reference evidence="4" key="1">
    <citation type="journal article" date="2023" name="Nat. Commun.">
        <title>Diploid and tetraploid genomes of Acorus and the evolution of monocots.</title>
        <authorList>
            <person name="Ma L."/>
            <person name="Liu K.W."/>
            <person name="Li Z."/>
            <person name="Hsiao Y.Y."/>
            <person name="Qi Y."/>
            <person name="Fu T."/>
            <person name="Tang G.D."/>
            <person name="Zhang D."/>
            <person name="Sun W.H."/>
            <person name="Liu D.K."/>
            <person name="Li Y."/>
            <person name="Chen G.Z."/>
            <person name="Liu X.D."/>
            <person name="Liao X.Y."/>
            <person name="Jiang Y.T."/>
            <person name="Yu X."/>
            <person name="Hao Y."/>
            <person name="Huang J."/>
            <person name="Zhao X.W."/>
            <person name="Ke S."/>
            <person name="Chen Y.Y."/>
            <person name="Wu W.L."/>
            <person name="Hsu J.L."/>
            <person name="Lin Y.F."/>
            <person name="Huang M.D."/>
            <person name="Li C.Y."/>
            <person name="Huang L."/>
            <person name="Wang Z.W."/>
            <person name="Zhao X."/>
            <person name="Zhong W.Y."/>
            <person name="Peng D.H."/>
            <person name="Ahmad S."/>
            <person name="Lan S."/>
            <person name="Zhang J.S."/>
            <person name="Tsai W.C."/>
            <person name="Van de Peer Y."/>
            <person name="Liu Z.J."/>
        </authorList>
    </citation>
    <scope>NUCLEOTIDE SEQUENCE</scope>
    <source>
        <strain evidence="4">CP</strain>
    </source>
</reference>
<dbReference type="Pfam" id="PF20431">
    <property type="entry name" value="E_motif"/>
    <property type="match status" value="1"/>
</dbReference>
<dbReference type="PANTHER" id="PTHR47926">
    <property type="entry name" value="PENTATRICOPEPTIDE REPEAT-CONTAINING PROTEIN"/>
    <property type="match status" value="1"/>
</dbReference>
<dbReference type="InterPro" id="IPR011990">
    <property type="entry name" value="TPR-like_helical_dom_sf"/>
</dbReference>
<protein>
    <submittedName>
        <fullName evidence="4">Pentatricopeptide repeat-containing protein</fullName>
    </submittedName>
</protein>
<dbReference type="AlphaFoldDB" id="A0AAV9DLM8"/>
<name>A0AAV9DLM8_ACOCL</name>
<feature type="repeat" description="PPR" evidence="2">
    <location>
        <begin position="60"/>
        <end position="90"/>
    </location>
</feature>
<reference evidence="4" key="2">
    <citation type="submission" date="2023-06" db="EMBL/GenBank/DDBJ databases">
        <authorList>
            <person name="Ma L."/>
            <person name="Liu K.-W."/>
            <person name="Li Z."/>
            <person name="Hsiao Y.-Y."/>
            <person name="Qi Y."/>
            <person name="Fu T."/>
            <person name="Tang G."/>
            <person name="Zhang D."/>
            <person name="Sun W.-H."/>
            <person name="Liu D.-K."/>
            <person name="Li Y."/>
            <person name="Chen G.-Z."/>
            <person name="Liu X.-D."/>
            <person name="Liao X.-Y."/>
            <person name="Jiang Y.-T."/>
            <person name="Yu X."/>
            <person name="Hao Y."/>
            <person name="Huang J."/>
            <person name="Zhao X.-W."/>
            <person name="Ke S."/>
            <person name="Chen Y.-Y."/>
            <person name="Wu W.-L."/>
            <person name="Hsu J.-L."/>
            <person name="Lin Y.-F."/>
            <person name="Huang M.-D."/>
            <person name="Li C.-Y."/>
            <person name="Huang L."/>
            <person name="Wang Z.-W."/>
            <person name="Zhao X."/>
            <person name="Zhong W.-Y."/>
            <person name="Peng D.-H."/>
            <person name="Ahmad S."/>
            <person name="Lan S."/>
            <person name="Zhang J.-S."/>
            <person name="Tsai W.-C."/>
            <person name="Van De Peer Y."/>
            <person name="Liu Z.-J."/>
        </authorList>
    </citation>
    <scope>NUCLEOTIDE SEQUENCE</scope>
    <source>
        <strain evidence="4">CP</strain>
        <tissue evidence="4">Leaves</tissue>
    </source>
</reference>
<gene>
    <name evidence="4" type="primary">PCMP-H81</name>
    <name evidence="4" type="ORF">QJS10_CPB12g01336</name>
</gene>
<feature type="region of interest" description="Disordered" evidence="3">
    <location>
        <begin position="1"/>
        <end position="34"/>
    </location>
</feature>
<dbReference type="EMBL" id="JAUJYO010000012">
    <property type="protein sequence ID" value="KAK1301984.1"/>
    <property type="molecule type" value="Genomic_DNA"/>
</dbReference>
<dbReference type="Gene3D" id="1.25.40.10">
    <property type="entry name" value="Tetratricopeptide repeat domain"/>
    <property type="match status" value="4"/>
</dbReference>
<dbReference type="PANTHER" id="PTHR47926:SF500">
    <property type="entry name" value="REPEAT-CONTAINING PROTEIN, PUTATIVE-RELATED"/>
    <property type="match status" value="1"/>
</dbReference>
<accession>A0AAV9DLM8</accession>
<dbReference type="GO" id="GO:0009451">
    <property type="term" value="P:RNA modification"/>
    <property type="evidence" value="ECO:0007669"/>
    <property type="project" value="InterPro"/>
</dbReference>
<proteinExistence type="predicted"/>
<dbReference type="PROSITE" id="PS51375">
    <property type="entry name" value="PPR"/>
    <property type="match status" value="5"/>
</dbReference>